<dbReference type="Proteomes" id="UP000762676">
    <property type="component" value="Unassembled WGS sequence"/>
</dbReference>
<comment type="caution">
    <text evidence="2">The sequence shown here is derived from an EMBL/GenBank/DDBJ whole genome shotgun (WGS) entry which is preliminary data.</text>
</comment>
<feature type="region of interest" description="Disordered" evidence="1">
    <location>
        <begin position="46"/>
        <end position="79"/>
    </location>
</feature>
<evidence type="ECO:0000313" key="2">
    <source>
        <dbReference type="EMBL" id="GFR94928.1"/>
    </source>
</evidence>
<proteinExistence type="predicted"/>
<accession>A0AAV4H9G8</accession>
<name>A0AAV4H9G8_9GAST</name>
<dbReference type="AlphaFoldDB" id="A0AAV4H9G8"/>
<organism evidence="2 3">
    <name type="scientific">Elysia marginata</name>
    <dbReference type="NCBI Taxonomy" id="1093978"/>
    <lineage>
        <taxon>Eukaryota</taxon>
        <taxon>Metazoa</taxon>
        <taxon>Spiralia</taxon>
        <taxon>Lophotrochozoa</taxon>
        <taxon>Mollusca</taxon>
        <taxon>Gastropoda</taxon>
        <taxon>Heterobranchia</taxon>
        <taxon>Euthyneura</taxon>
        <taxon>Panpulmonata</taxon>
        <taxon>Sacoglossa</taxon>
        <taxon>Placobranchoidea</taxon>
        <taxon>Plakobranchidae</taxon>
        <taxon>Elysia</taxon>
    </lineage>
</organism>
<keyword evidence="3" id="KW-1185">Reference proteome</keyword>
<gene>
    <name evidence="2" type="ORF">ElyMa_002679600</name>
</gene>
<reference evidence="2 3" key="1">
    <citation type="journal article" date="2021" name="Elife">
        <title>Chloroplast acquisition without the gene transfer in kleptoplastic sea slugs, Plakobranchus ocellatus.</title>
        <authorList>
            <person name="Maeda T."/>
            <person name="Takahashi S."/>
            <person name="Yoshida T."/>
            <person name="Shimamura S."/>
            <person name="Takaki Y."/>
            <person name="Nagai Y."/>
            <person name="Toyoda A."/>
            <person name="Suzuki Y."/>
            <person name="Arimoto A."/>
            <person name="Ishii H."/>
            <person name="Satoh N."/>
            <person name="Nishiyama T."/>
            <person name="Hasebe M."/>
            <person name="Maruyama T."/>
            <person name="Minagawa J."/>
            <person name="Obokata J."/>
            <person name="Shigenobu S."/>
        </authorList>
    </citation>
    <scope>NUCLEOTIDE SEQUENCE [LARGE SCALE GENOMIC DNA]</scope>
</reference>
<protein>
    <submittedName>
        <fullName evidence="2">Uncharacterized protein</fullName>
    </submittedName>
</protein>
<evidence type="ECO:0000313" key="3">
    <source>
        <dbReference type="Proteomes" id="UP000762676"/>
    </source>
</evidence>
<dbReference type="EMBL" id="BMAT01005532">
    <property type="protein sequence ID" value="GFR94928.1"/>
    <property type="molecule type" value="Genomic_DNA"/>
</dbReference>
<evidence type="ECO:0000256" key="1">
    <source>
        <dbReference type="SAM" id="MobiDB-lite"/>
    </source>
</evidence>
<sequence>MARNRDLVFKQCTVAELLNAESASLVAHEGSLQRFSRRCGHKKKINEKMRSSDDADLLDQPRCGRPVNTTDAKHQMTVV</sequence>